<keyword evidence="4" id="KW-1185">Reference proteome</keyword>
<proteinExistence type="predicted"/>
<reference evidence="3" key="1">
    <citation type="submission" date="2020-09" db="EMBL/GenBank/DDBJ databases">
        <title>Bosea spartocytisi sp. nov. a root nodule endophyte of Spartocytisus supranubius in the high mountain ecosystem fo the Teide National Park (Canary Islands, Spain).</title>
        <authorList>
            <person name="Pulido-Suarez L."/>
            <person name="Peix A."/>
            <person name="Igual J.M."/>
            <person name="Socas-Perez N."/>
            <person name="Velazquez E."/>
            <person name="Flores-Felix J.D."/>
            <person name="Leon-Barrios M."/>
        </authorList>
    </citation>
    <scope>NUCLEOTIDE SEQUENCE</scope>
    <source>
        <strain evidence="3">SSUT16</strain>
    </source>
</reference>
<evidence type="ECO:0000259" key="2">
    <source>
        <dbReference type="Pfam" id="PF07811"/>
    </source>
</evidence>
<keyword evidence="1" id="KW-0812">Transmembrane</keyword>
<dbReference type="EMBL" id="JACXWY010000003">
    <property type="protein sequence ID" value="MBD3845365.1"/>
    <property type="molecule type" value="Genomic_DNA"/>
</dbReference>
<feature type="domain" description="TadE-like" evidence="2">
    <location>
        <begin position="31"/>
        <end position="73"/>
    </location>
</feature>
<sequence length="202" mass="21589">MTSLPPHADDDGPRGRGRMRLIGRFRRAQDGAAAIEFGIVAVPFFALLFAIIETALMFWTNQVLEESLSQASRRLLTGQATSRYNSSNPALNAQAFRNDICALAPMGLIDCSKLFIDVKVYTNFAGASSGTTSPIANGALNTNGFAYNQPQPGQIIVARAVLDYRLFLTAWASTSLANIGAGHRALVATTTFRAEPFTAGGS</sequence>
<gene>
    <name evidence="3" type="ORF">IED13_06635</name>
</gene>
<feature type="transmembrane region" description="Helical" evidence="1">
    <location>
        <begin position="34"/>
        <end position="59"/>
    </location>
</feature>
<evidence type="ECO:0000313" key="4">
    <source>
        <dbReference type="Proteomes" id="UP000619295"/>
    </source>
</evidence>
<dbReference type="InterPro" id="IPR012495">
    <property type="entry name" value="TadE-like_dom"/>
</dbReference>
<dbReference type="AlphaFoldDB" id="A0A927HXF6"/>
<organism evidence="3 4">
    <name type="scientific">Bosea spartocytisi</name>
    <dbReference type="NCBI Taxonomy" id="2773451"/>
    <lineage>
        <taxon>Bacteria</taxon>
        <taxon>Pseudomonadati</taxon>
        <taxon>Pseudomonadota</taxon>
        <taxon>Alphaproteobacteria</taxon>
        <taxon>Hyphomicrobiales</taxon>
        <taxon>Boseaceae</taxon>
        <taxon>Bosea</taxon>
    </lineage>
</organism>
<evidence type="ECO:0000313" key="3">
    <source>
        <dbReference type="EMBL" id="MBD3845365.1"/>
    </source>
</evidence>
<keyword evidence="1" id="KW-1133">Transmembrane helix</keyword>
<accession>A0A927HXF6</accession>
<name>A0A927HXF6_9HYPH</name>
<protein>
    <submittedName>
        <fullName evidence="3">Pilus assembly protein</fullName>
    </submittedName>
</protein>
<keyword evidence="1" id="KW-0472">Membrane</keyword>
<evidence type="ECO:0000256" key="1">
    <source>
        <dbReference type="SAM" id="Phobius"/>
    </source>
</evidence>
<dbReference type="Pfam" id="PF07811">
    <property type="entry name" value="TadE"/>
    <property type="match status" value="1"/>
</dbReference>
<dbReference type="RefSeq" id="WP_113252756.1">
    <property type="nucleotide sequence ID" value="NZ_JACXWY010000003.1"/>
</dbReference>
<dbReference type="Proteomes" id="UP000619295">
    <property type="component" value="Unassembled WGS sequence"/>
</dbReference>
<comment type="caution">
    <text evidence="3">The sequence shown here is derived from an EMBL/GenBank/DDBJ whole genome shotgun (WGS) entry which is preliminary data.</text>
</comment>